<dbReference type="Pfam" id="PF00903">
    <property type="entry name" value="Glyoxalase"/>
    <property type="match status" value="2"/>
</dbReference>
<dbReference type="Gene3D" id="3.10.180.10">
    <property type="entry name" value="2,3-Dihydroxybiphenyl 1,2-Dioxygenase, domain 1"/>
    <property type="match status" value="2"/>
</dbReference>
<dbReference type="EMBL" id="BAAATR010000002">
    <property type="protein sequence ID" value="GAA2228667.1"/>
    <property type="molecule type" value="Genomic_DNA"/>
</dbReference>
<dbReference type="InterPro" id="IPR052164">
    <property type="entry name" value="Anthracycline_SecMetBiosynth"/>
</dbReference>
<feature type="domain" description="VOC" evidence="1">
    <location>
        <begin position="139"/>
        <end position="252"/>
    </location>
</feature>
<dbReference type="RefSeq" id="WP_344634552.1">
    <property type="nucleotide sequence ID" value="NZ_BAAATR010000002.1"/>
</dbReference>
<evidence type="ECO:0000313" key="2">
    <source>
        <dbReference type="EMBL" id="GAA2228667.1"/>
    </source>
</evidence>
<accession>A0ABN3DE22</accession>
<comment type="caution">
    <text evidence="2">The sequence shown here is derived from an EMBL/GenBank/DDBJ whole genome shotgun (WGS) entry which is preliminary data.</text>
</comment>
<feature type="domain" description="VOC" evidence="1">
    <location>
        <begin position="10"/>
        <end position="125"/>
    </location>
</feature>
<name>A0ABN3DE22_9ACTN</name>
<dbReference type="SUPFAM" id="SSF54593">
    <property type="entry name" value="Glyoxalase/Bleomycin resistance protein/Dihydroxybiphenyl dioxygenase"/>
    <property type="match status" value="2"/>
</dbReference>
<proteinExistence type="predicted"/>
<sequence>MSRITTYREGVPCWTDLTTPDVTAGKQYYGELFGWKYEDTGEAGGGYQLATLHGLRVAGIGPRQPGDQAPPRWTAYLAADDVDQVATRIREAGGTVLMEPTDVTDQGRMAMAADPAGAAFGLWQGKSHGGSGLANEPGTFTWNENLSTDPATARSFYQQVFGYEYEAMPDMDYTVAKVAGNPVGGIGEQPSGVPAGAPSFWNTYFSVADTDRCCSRVVELGGRVEVEPFDTPYGRVAVVRDDLGAAFCLISQPEK</sequence>
<dbReference type="PANTHER" id="PTHR33993:SF14">
    <property type="entry name" value="GB|AAF24581.1"/>
    <property type="match status" value="1"/>
</dbReference>
<dbReference type="PANTHER" id="PTHR33993">
    <property type="entry name" value="GLYOXALASE-RELATED"/>
    <property type="match status" value="1"/>
</dbReference>
<keyword evidence="3" id="KW-1185">Reference proteome</keyword>
<organism evidence="2 3">
    <name type="scientific">Kitasatospora cystarginea</name>
    <dbReference type="NCBI Taxonomy" id="58350"/>
    <lineage>
        <taxon>Bacteria</taxon>
        <taxon>Bacillati</taxon>
        <taxon>Actinomycetota</taxon>
        <taxon>Actinomycetes</taxon>
        <taxon>Kitasatosporales</taxon>
        <taxon>Streptomycetaceae</taxon>
        <taxon>Kitasatospora</taxon>
    </lineage>
</organism>
<gene>
    <name evidence="2" type="ORF">GCM10010430_05510</name>
</gene>
<dbReference type="Proteomes" id="UP001500305">
    <property type="component" value="Unassembled WGS sequence"/>
</dbReference>
<protein>
    <submittedName>
        <fullName evidence="2">VOC family protein</fullName>
    </submittedName>
</protein>
<evidence type="ECO:0000259" key="1">
    <source>
        <dbReference type="PROSITE" id="PS51819"/>
    </source>
</evidence>
<evidence type="ECO:0000313" key="3">
    <source>
        <dbReference type="Proteomes" id="UP001500305"/>
    </source>
</evidence>
<dbReference type="InterPro" id="IPR037523">
    <property type="entry name" value="VOC_core"/>
</dbReference>
<reference evidence="2 3" key="1">
    <citation type="journal article" date="2019" name="Int. J. Syst. Evol. Microbiol.">
        <title>The Global Catalogue of Microorganisms (GCM) 10K type strain sequencing project: providing services to taxonomists for standard genome sequencing and annotation.</title>
        <authorList>
            <consortium name="The Broad Institute Genomics Platform"/>
            <consortium name="The Broad Institute Genome Sequencing Center for Infectious Disease"/>
            <person name="Wu L."/>
            <person name="Ma J."/>
        </authorList>
    </citation>
    <scope>NUCLEOTIDE SEQUENCE [LARGE SCALE GENOMIC DNA]</scope>
    <source>
        <strain evidence="2 3">JCM 7356</strain>
    </source>
</reference>
<dbReference type="CDD" id="cd07247">
    <property type="entry name" value="SgaA_N_like"/>
    <property type="match status" value="2"/>
</dbReference>
<dbReference type="InterPro" id="IPR029068">
    <property type="entry name" value="Glyas_Bleomycin-R_OHBP_Dase"/>
</dbReference>
<dbReference type="InterPro" id="IPR004360">
    <property type="entry name" value="Glyas_Fos-R_dOase_dom"/>
</dbReference>
<dbReference type="PROSITE" id="PS51819">
    <property type="entry name" value="VOC"/>
    <property type="match status" value="2"/>
</dbReference>